<evidence type="ECO:0000256" key="7">
    <source>
        <dbReference type="SAM" id="Phobius"/>
    </source>
</evidence>
<evidence type="ECO:0000313" key="10">
    <source>
        <dbReference type="Proteomes" id="UP000248066"/>
    </source>
</evidence>
<evidence type="ECO:0000256" key="5">
    <source>
        <dbReference type="ARBA" id="ARBA00022989"/>
    </source>
</evidence>
<keyword evidence="4 7" id="KW-0812">Transmembrane</keyword>
<evidence type="ECO:0000313" key="9">
    <source>
        <dbReference type="EMBL" id="PYZ97091.1"/>
    </source>
</evidence>
<keyword evidence="6 7" id="KW-0472">Membrane</keyword>
<feature type="domain" description="VTT" evidence="8">
    <location>
        <begin position="30"/>
        <end position="148"/>
    </location>
</feature>
<dbReference type="EMBL" id="PDOF01000001">
    <property type="protein sequence ID" value="PYZ97091.1"/>
    <property type="molecule type" value="Genomic_DNA"/>
</dbReference>
<comment type="subcellular location">
    <subcellularLocation>
        <location evidence="1">Cell membrane</location>
        <topology evidence="1">Multi-pass membrane protein</topology>
    </subcellularLocation>
</comment>
<gene>
    <name evidence="9" type="ORF">CR205_00335</name>
</gene>
<dbReference type="InterPro" id="IPR051311">
    <property type="entry name" value="DedA_domain"/>
</dbReference>
<keyword evidence="5 7" id="KW-1133">Transmembrane helix</keyword>
<sequence length="208" mass="23571">MVELILEFLRELGFAGLFIGIVVEALSVPFPAALFVLVYGYILNPSPGEIVLLALGSAVVYTTFSYVPYFLSIKFEPSIRRNVSREKVKVAEGWIRRYGEWMIAAGRFLGMGYIAYIAGFSSIRPLAFGLYTFAGFFPLSLLMFYLGTLGNLEFMADTFQNAQWFIFSVLAVLITVYLGYRVLRKKGLIPTGKKEEPRVRRRTRKEGR</sequence>
<evidence type="ECO:0000256" key="4">
    <source>
        <dbReference type="ARBA" id="ARBA00022692"/>
    </source>
</evidence>
<evidence type="ECO:0000256" key="3">
    <source>
        <dbReference type="ARBA" id="ARBA00022475"/>
    </source>
</evidence>
<protein>
    <recommendedName>
        <fullName evidence="8">VTT domain-containing protein</fullName>
    </recommendedName>
</protein>
<feature type="transmembrane region" description="Helical" evidence="7">
    <location>
        <begin position="101"/>
        <end position="119"/>
    </location>
</feature>
<organism evidence="9 10">
    <name type="scientific">Alteribacter lacisalsi</name>
    <dbReference type="NCBI Taxonomy" id="2045244"/>
    <lineage>
        <taxon>Bacteria</taxon>
        <taxon>Bacillati</taxon>
        <taxon>Bacillota</taxon>
        <taxon>Bacilli</taxon>
        <taxon>Bacillales</taxon>
        <taxon>Bacillaceae</taxon>
        <taxon>Alteribacter</taxon>
    </lineage>
</organism>
<feature type="transmembrane region" description="Helical" evidence="7">
    <location>
        <begin position="126"/>
        <end position="147"/>
    </location>
</feature>
<dbReference type="Pfam" id="PF09335">
    <property type="entry name" value="VTT_dom"/>
    <property type="match status" value="1"/>
</dbReference>
<reference evidence="9 10" key="1">
    <citation type="submission" date="2017-10" db="EMBL/GenBank/DDBJ databases">
        <title>Bacillus sp. nov., a halophilic bacterium isolated from a Yangshapao Lake.</title>
        <authorList>
            <person name="Wang H."/>
        </authorList>
    </citation>
    <scope>NUCLEOTIDE SEQUENCE [LARGE SCALE GENOMIC DNA]</scope>
    <source>
        <strain evidence="9 10">YSP-3</strain>
    </source>
</reference>
<dbReference type="PANTHER" id="PTHR42709:SF6">
    <property type="entry name" value="UNDECAPRENYL PHOSPHATE TRANSPORTER A"/>
    <property type="match status" value="1"/>
</dbReference>
<name>A0A2W0H837_9BACI</name>
<proteinExistence type="inferred from homology"/>
<accession>A0A2W0H837</accession>
<dbReference type="RefSeq" id="WP_142669839.1">
    <property type="nucleotide sequence ID" value="NZ_PDOF01000001.1"/>
</dbReference>
<comment type="caution">
    <text evidence="9">The sequence shown here is derived from an EMBL/GenBank/DDBJ whole genome shotgun (WGS) entry which is preliminary data.</text>
</comment>
<dbReference type="OrthoDB" id="9813426at2"/>
<dbReference type="InterPro" id="IPR032816">
    <property type="entry name" value="VTT_dom"/>
</dbReference>
<evidence type="ECO:0000259" key="8">
    <source>
        <dbReference type="Pfam" id="PF09335"/>
    </source>
</evidence>
<feature type="transmembrane region" description="Helical" evidence="7">
    <location>
        <begin position="12"/>
        <end position="38"/>
    </location>
</feature>
<dbReference type="Proteomes" id="UP000248066">
    <property type="component" value="Unassembled WGS sequence"/>
</dbReference>
<feature type="transmembrane region" description="Helical" evidence="7">
    <location>
        <begin position="50"/>
        <end position="71"/>
    </location>
</feature>
<feature type="transmembrane region" description="Helical" evidence="7">
    <location>
        <begin position="162"/>
        <end position="180"/>
    </location>
</feature>
<evidence type="ECO:0000256" key="2">
    <source>
        <dbReference type="ARBA" id="ARBA00010792"/>
    </source>
</evidence>
<dbReference type="GO" id="GO:0005886">
    <property type="term" value="C:plasma membrane"/>
    <property type="evidence" value="ECO:0007669"/>
    <property type="project" value="UniProtKB-SubCell"/>
</dbReference>
<evidence type="ECO:0000256" key="1">
    <source>
        <dbReference type="ARBA" id="ARBA00004651"/>
    </source>
</evidence>
<evidence type="ECO:0000256" key="6">
    <source>
        <dbReference type="ARBA" id="ARBA00023136"/>
    </source>
</evidence>
<keyword evidence="3" id="KW-1003">Cell membrane</keyword>
<dbReference type="PANTHER" id="PTHR42709">
    <property type="entry name" value="ALKALINE PHOSPHATASE LIKE PROTEIN"/>
    <property type="match status" value="1"/>
</dbReference>
<dbReference type="AlphaFoldDB" id="A0A2W0H837"/>
<keyword evidence="10" id="KW-1185">Reference proteome</keyword>
<comment type="similarity">
    <text evidence="2">Belongs to the DedA family.</text>
</comment>